<proteinExistence type="predicted"/>
<dbReference type="Pfam" id="PF25880">
    <property type="entry name" value="WHD_CHMP7_1st"/>
    <property type="match status" value="1"/>
</dbReference>
<dbReference type="GO" id="GO:0006900">
    <property type="term" value="P:vesicle budding from membrane"/>
    <property type="evidence" value="ECO:0007669"/>
    <property type="project" value="TreeGrafter"/>
</dbReference>
<dbReference type="GO" id="GO:0009898">
    <property type="term" value="C:cytoplasmic side of plasma membrane"/>
    <property type="evidence" value="ECO:0007669"/>
    <property type="project" value="TreeGrafter"/>
</dbReference>
<sequence length="466" mass="53390">MTTRSTHSPLHHYLSSQYVDFDLEKPTDRLRSLYSDFSKLKLINSYGYESNVSYWRTVILDSNAHGYLGTSEYCLAFDANELPDSLERVGMGKPLSIDTVISSMQLKGDLMHMDQFMQRYTPTSWFAWMYEAAVKPMKISWRVIGTNNKQQAHLMVVLSNVKKIADRALRTYYLKPTKSTVDHVMTFSDFREQYGTYDSVKLTDADLWLILYYMSSELGVAVDENVRGYGKTYAVIKFPEKHDTKMIAATINEHDKAMISLKTTCKALHHQADELQSKIELFLQMAKENRAKNRKAQALYALKRKKQLEAILERRLQALETVETMLMKIEASQNDLQVIQAFNVGADALRGVLKSNDLSVSSVEETMQRMQNALEDQKEVEDAIAMGTEETLQIQGIADESELEQELEAIQSFQEKQKKEAQRVELPAPIDTESELARLDQVLASLKRSSLPPIDERPRQRVRELA</sequence>
<dbReference type="InterPro" id="IPR005024">
    <property type="entry name" value="Snf7_fam"/>
</dbReference>
<gene>
    <name evidence="1" type="ORF">EC973_001023</name>
</gene>
<dbReference type="GO" id="GO:0005771">
    <property type="term" value="C:multivesicular body"/>
    <property type="evidence" value="ECO:0007669"/>
    <property type="project" value="TreeGrafter"/>
</dbReference>
<dbReference type="GO" id="GO:0032511">
    <property type="term" value="P:late endosome to vacuole transport via multivesicular body sorting pathway"/>
    <property type="evidence" value="ECO:0007669"/>
    <property type="project" value="TreeGrafter"/>
</dbReference>
<dbReference type="OrthoDB" id="10250120at2759"/>
<dbReference type="PANTHER" id="PTHR22761">
    <property type="entry name" value="CHARGED MULTIVESICULAR BODY PROTEIN"/>
    <property type="match status" value="1"/>
</dbReference>
<dbReference type="GO" id="GO:0000815">
    <property type="term" value="C:ESCRT III complex"/>
    <property type="evidence" value="ECO:0007669"/>
    <property type="project" value="TreeGrafter"/>
</dbReference>
<accession>A0A8H7BRT6</accession>
<dbReference type="Gene3D" id="1.10.287.1060">
    <property type="entry name" value="ESAT-6-like"/>
    <property type="match status" value="1"/>
</dbReference>
<dbReference type="Proteomes" id="UP000605846">
    <property type="component" value="Unassembled WGS sequence"/>
</dbReference>
<dbReference type="AlphaFoldDB" id="A0A8H7BRT6"/>
<evidence type="ECO:0000313" key="2">
    <source>
        <dbReference type="Proteomes" id="UP000605846"/>
    </source>
</evidence>
<comment type="caution">
    <text evidence="1">The sequence shown here is derived from an EMBL/GenBank/DDBJ whole genome shotgun (WGS) entry which is preliminary data.</text>
</comment>
<dbReference type="PANTHER" id="PTHR22761:SF96">
    <property type="entry name" value="BCDNA.GH08385"/>
    <property type="match status" value="1"/>
</dbReference>
<evidence type="ECO:0000313" key="1">
    <source>
        <dbReference type="EMBL" id="KAF7730977.1"/>
    </source>
</evidence>
<dbReference type="EMBL" id="JABAYA010000012">
    <property type="protein sequence ID" value="KAF7730977.1"/>
    <property type="molecule type" value="Genomic_DNA"/>
</dbReference>
<name>A0A8H7BRT6_9FUNG</name>
<reference evidence="1" key="1">
    <citation type="submission" date="2020-01" db="EMBL/GenBank/DDBJ databases">
        <title>Genome Sequencing of Three Apophysomyces-Like Fungal Strains Confirms a Novel Fungal Genus in the Mucoromycota with divergent Burkholderia-like Endosymbiotic Bacteria.</title>
        <authorList>
            <person name="Stajich J.E."/>
            <person name="Macias A.M."/>
            <person name="Carter-House D."/>
            <person name="Lovett B."/>
            <person name="Kasson L.R."/>
            <person name="Berry K."/>
            <person name="Grigoriev I."/>
            <person name="Chang Y."/>
            <person name="Spatafora J."/>
            <person name="Kasson M.T."/>
        </authorList>
    </citation>
    <scope>NUCLEOTIDE SEQUENCE</scope>
    <source>
        <strain evidence="1">NRRL A-21654</strain>
    </source>
</reference>
<dbReference type="Pfam" id="PF03357">
    <property type="entry name" value="Snf7"/>
    <property type="match status" value="1"/>
</dbReference>
<organism evidence="1 2">
    <name type="scientific">Apophysomyces ossiformis</name>
    <dbReference type="NCBI Taxonomy" id="679940"/>
    <lineage>
        <taxon>Eukaryota</taxon>
        <taxon>Fungi</taxon>
        <taxon>Fungi incertae sedis</taxon>
        <taxon>Mucoromycota</taxon>
        <taxon>Mucoromycotina</taxon>
        <taxon>Mucoromycetes</taxon>
        <taxon>Mucorales</taxon>
        <taxon>Mucorineae</taxon>
        <taxon>Mucoraceae</taxon>
        <taxon>Apophysomyces</taxon>
    </lineage>
</organism>
<keyword evidence="2" id="KW-1185">Reference proteome</keyword>
<protein>
    <submittedName>
        <fullName evidence="1">Uncharacterized protein</fullName>
    </submittedName>
</protein>